<accession>A0A2T3AR89</accession>
<sequence>MDSPVADKEWASKYLLDPLTDPEPSQETGPGSHFTSSVAPASKTPAVTSTVTTYPSPPPAYPTPPPSASPTQPTFHPSNPWANYRHSVYGSGYSNGGPSRRSHEESTQAAKERRRRSSLGERFPGDMSHRPLDQLRKETKTAYRAPHLRKRHMPGADVIDALDKSMGVAYHHEGPYDATLRARNMNTKTSPVEALRTSNAEALRATPRENIRDALDRHMPLQGTAVIPPGFEGPDGKPMQYEEGADLMREPDAAGGAYKRWEGVTYLPDDLKGKGEPSFRIEKALKDHEANAHRRVTSDGASAYEMQTPKSKPPPPSRQHSADSPRSAKSPASAGPSEATGSSLKYAQFENEMRRSNTTGRQVGAALKRRLGSLRKSFIKSTID</sequence>
<evidence type="ECO:0000313" key="3">
    <source>
        <dbReference type="Proteomes" id="UP000241818"/>
    </source>
</evidence>
<name>A0A2T3AR89_AMORE</name>
<dbReference type="Proteomes" id="UP000241818">
    <property type="component" value="Unassembled WGS sequence"/>
</dbReference>
<dbReference type="EMBL" id="KZ679018">
    <property type="protein sequence ID" value="PSS08770.1"/>
    <property type="molecule type" value="Genomic_DNA"/>
</dbReference>
<feature type="compositionally biased region" description="Polar residues" evidence="1">
    <location>
        <begin position="23"/>
        <end position="39"/>
    </location>
</feature>
<keyword evidence="3" id="KW-1185">Reference proteome</keyword>
<feature type="compositionally biased region" description="Low complexity" evidence="1">
    <location>
        <begin position="44"/>
        <end position="54"/>
    </location>
</feature>
<reference evidence="2 3" key="1">
    <citation type="journal article" date="2018" name="New Phytol.">
        <title>Comparative genomics and transcriptomics depict ericoid mycorrhizal fungi as versatile saprotrophs and plant mutualists.</title>
        <authorList>
            <person name="Martino E."/>
            <person name="Morin E."/>
            <person name="Grelet G.A."/>
            <person name="Kuo A."/>
            <person name="Kohler A."/>
            <person name="Daghino S."/>
            <person name="Barry K.W."/>
            <person name="Cichocki N."/>
            <person name="Clum A."/>
            <person name="Dockter R.B."/>
            <person name="Hainaut M."/>
            <person name="Kuo R.C."/>
            <person name="LaButti K."/>
            <person name="Lindahl B.D."/>
            <person name="Lindquist E.A."/>
            <person name="Lipzen A."/>
            <person name="Khouja H.R."/>
            <person name="Magnuson J."/>
            <person name="Murat C."/>
            <person name="Ohm R.A."/>
            <person name="Singer S.W."/>
            <person name="Spatafora J.W."/>
            <person name="Wang M."/>
            <person name="Veneault-Fourrey C."/>
            <person name="Henrissat B."/>
            <person name="Grigoriev I.V."/>
            <person name="Martin F.M."/>
            <person name="Perotto S."/>
        </authorList>
    </citation>
    <scope>NUCLEOTIDE SEQUENCE [LARGE SCALE GENOMIC DNA]</scope>
    <source>
        <strain evidence="2 3">ATCC 22711</strain>
    </source>
</reference>
<evidence type="ECO:0000313" key="2">
    <source>
        <dbReference type="EMBL" id="PSS08770.1"/>
    </source>
</evidence>
<evidence type="ECO:0000256" key="1">
    <source>
        <dbReference type="SAM" id="MobiDB-lite"/>
    </source>
</evidence>
<dbReference type="PANTHER" id="PTHR28307">
    <property type="entry name" value="PROTEIN PAL1"/>
    <property type="match status" value="1"/>
</dbReference>
<feature type="region of interest" description="Disordered" evidence="1">
    <location>
        <begin position="285"/>
        <end position="384"/>
    </location>
</feature>
<organism evidence="2 3">
    <name type="scientific">Amorphotheca resinae ATCC 22711</name>
    <dbReference type="NCBI Taxonomy" id="857342"/>
    <lineage>
        <taxon>Eukaryota</taxon>
        <taxon>Fungi</taxon>
        <taxon>Dikarya</taxon>
        <taxon>Ascomycota</taxon>
        <taxon>Pezizomycotina</taxon>
        <taxon>Leotiomycetes</taxon>
        <taxon>Helotiales</taxon>
        <taxon>Amorphothecaceae</taxon>
        <taxon>Amorphotheca</taxon>
    </lineage>
</organism>
<feature type="compositionally biased region" description="Pro residues" evidence="1">
    <location>
        <begin position="55"/>
        <end position="68"/>
    </location>
</feature>
<dbReference type="InterPro" id="IPR013226">
    <property type="entry name" value="Pal1"/>
</dbReference>
<proteinExistence type="predicted"/>
<dbReference type="Pfam" id="PF08316">
    <property type="entry name" value="Pal1"/>
    <property type="match status" value="1"/>
</dbReference>
<dbReference type="OrthoDB" id="5389892at2759"/>
<dbReference type="GO" id="GO:0005737">
    <property type="term" value="C:cytoplasm"/>
    <property type="evidence" value="ECO:0007669"/>
    <property type="project" value="TreeGrafter"/>
</dbReference>
<dbReference type="GeneID" id="36572890"/>
<evidence type="ECO:0008006" key="4">
    <source>
        <dbReference type="Google" id="ProtNLM"/>
    </source>
</evidence>
<dbReference type="RefSeq" id="XP_024717168.1">
    <property type="nucleotide sequence ID" value="XM_024864809.1"/>
</dbReference>
<dbReference type="PANTHER" id="PTHR28307:SF1">
    <property type="entry name" value="PAL1 CELL MORPHOLOGY PROTEIN"/>
    <property type="match status" value="1"/>
</dbReference>
<feature type="region of interest" description="Disordered" evidence="1">
    <location>
        <begin position="1"/>
        <end position="149"/>
    </location>
</feature>
<feature type="compositionally biased region" description="Basic and acidic residues" evidence="1">
    <location>
        <begin position="123"/>
        <end position="141"/>
    </location>
</feature>
<feature type="compositionally biased region" description="Basic and acidic residues" evidence="1">
    <location>
        <begin position="1"/>
        <end position="11"/>
    </location>
</feature>
<dbReference type="AlphaFoldDB" id="A0A2T3AR89"/>
<dbReference type="InParanoid" id="A0A2T3AR89"/>
<gene>
    <name evidence="2" type="ORF">M430DRAFT_22992</name>
</gene>
<protein>
    <recommendedName>
        <fullName evidence="4">Pal1 cell morphology protein</fullName>
    </recommendedName>
</protein>